<protein>
    <submittedName>
        <fullName evidence="2">Uncharacterized protein</fullName>
    </submittedName>
</protein>
<evidence type="ECO:0000256" key="1">
    <source>
        <dbReference type="SAM" id="MobiDB-lite"/>
    </source>
</evidence>
<dbReference type="AlphaFoldDB" id="A0A0E2LMJ8"/>
<proteinExistence type="predicted"/>
<dbReference type="EMBL" id="AWUW01000157">
    <property type="protein sequence ID" value="ERJ63638.1"/>
    <property type="molecule type" value="Genomic_DNA"/>
</dbReference>
<dbReference type="PATRIC" id="fig|1227271.3.peg.2015"/>
<gene>
    <name evidence="2" type="ORF">HMPREF1555_02295</name>
</gene>
<evidence type="ECO:0000313" key="3">
    <source>
        <dbReference type="Proteomes" id="UP000016630"/>
    </source>
</evidence>
<dbReference type="Proteomes" id="UP000016630">
    <property type="component" value="Unassembled WGS sequence"/>
</dbReference>
<organism evidence="2 3">
    <name type="scientific">Porphyromonas gingivalis F0570</name>
    <dbReference type="NCBI Taxonomy" id="1227271"/>
    <lineage>
        <taxon>Bacteria</taxon>
        <taxon>Pseudomonadati</taxon>
        <taxon>Bacteroidota</taxon>
        <taxon>Bacteroidia</taxon>
        <taxon>Bacteroidales</taxon>
        <taxon>Porphyromonadaceae</taxon>
        <taxon>Porphyromonas</taxon>
    </lineage>
</organism>
<dbReference type="HOGENOM" id="CLU_1720680_0_0_10"/>
<comment type="caution">
    <text evidence="2">The sequence shown here is derived from an EMBL/GenBank/DDBJ whole genome shotgun (WGS) entry which is preliminary data.</text>
</comment>
<name>A0A0E2LMJ8_PORGN</name>
<feature type="region of interest" description="Disordered" evidence="1">
    <location>
        <begin position="113"/>
        <end position="152"/>
    </location>
</feature>
<sequence>MVGKEGNRRLLPTSFADIDELAAEMGKEEFRAYVDRVYAAVLRHPPYVPLDIESRCTPQTRKRFISVLWMFLAEGHGGYFDNEIKHFTRYDDAPVAEVRRRLLERKSRINADERARAQAKAKRDRYKAENTPYANNHTGCGAGSGEPSTLDR</sequence>
<accession>A0A0E2LMJ8</accession>
<reference evidence="2 3" key="1">
    <citation type="submission" date="2013-06" db="EMBL/GenBank/DDBJ databases">
        <authorList>
            <person name="Weinstock G."/>
            <person name="Sodergren E."/>
            <person name="Lobos E.A."/>
            <person name="Fulton L."/>
            <person name="Fulton R."/>
            <person name="Courtney L."/>
            <person name="Fronick C."/>
            <person name="O'Laughlin M."/>
            <person name="Godfrey J."/>
            <person name="Wilson R.M."/>
            <person name="Miner T."/>
            <person name="Farmer C."/>
            <person name="Delehaunty K."/>
            <person name="Cordes M."/>
            <person name="Minx P."/>
            <person name="Tomlinson C."/>
            <person name="Chen J."/>
            <person name="Wollam A."/>
            <person name="Pepin K.H."/>
            <person name="Bhonagiri V."/>
            <person name="Zhang X."/>
            <person name="Warren W."/>
            <person name="Mitreva M."/>
            <person name="Mardis E.R."/>
            <person name="Wilson R.K."/>
        </authorList>
    </citation>
    <scope>NUCLEOTIDE SEQUENCE [LARGE SCALE GENOMIC DNA]</scope>
    <source>
        <strain evidence="2 3">F0570</strain>
    </source>
</reference>
<evidence type="ECO:0000313" key="2">
    <source>
        <dbReference type="EMBL" id="ERJ63638.1"/>
    </source>
</evidence>